<feature type="domain" description="PH" evidence="2">
    <location>
        <begin position="61"/>
        <end position="157"/>
    </location>
</feature>
<keyword evidence="4" id="KW-1185">Reference proteome</keyword>
<proteinExistence type="predicted"/>
<dbReference type="AlphaFoldDB" id="A0A433Q8Z7"/>
<dbReference type="PROSITE" id="PS50003">
    <property type="entry name" value="PH_DOMAIN"/>
    <property type="match status" value="1"/>
</dbReference>
<dbReference type="InterPro" id="IPR051707">
    <property type="entry name" value="PI-Interact_SigTrans_Reg"/>
</dbReference>
<feature type="region of interest" description="Disordered" evidence="1">
    <location>
        <begin position="1"/>
        <end position="53"/>
    </location>
</feature>
<dbReference type="InterPro" id="IPR011993">
    <property type="entry name" value="PH-like_dom_sf"/>
</dbReference>
<dbReference type="Gene3D" id="2.30.29.30">
    <property type="entry name" value="Pleckstrin-homology domain (PH domain)/Phosphotyrosine-binding domain (PTB)"/>
    <property type="match status" value="1"/>
</dbReference>
<dbReference type="PANTHER" id="PTHR14336:SF8">
    <property type="entry name" value="PROTEIN OPY1"/>
    <property type="match status" value="1"/>
</dbReference>
<dbReference type="EMBL" id="RBNJ01010897">
    <property type="protein sequence ID" value="RUS26260.1"/>
    <property type="molecule type" value="Genomic_DNA"/>
</dbReference>
<evidence type="ECO:0000313" key="3">
    <source>
        <dbReference type="EMBL" id="RUS26260.1"/>
    </source>
</evidence>
<feature type="region of interest" description="Disordered" evidence="1">
    <location>
        <begin position="290"/>
        <end position="370"/>
    </location>
</feature>
<gene>
    <name evidence="3" type="ORF">BC938DRAFT_471012</name>
</gene>
<feature type="compositionally biased region" description="Polar residues" evidence="1">
    <location>
        <begin position="202"/>
        <end position="212"/>
    </location>
</feature>
<dbReference type="Pfam" id="PF00169">
    <property type="entry name" value="PH"/>
    <property type="match status" value="1"/>
</dbReference>
<dbReference type="FunFam" id="2.30.29.30:FF:000286">
    <property type="entry name" value="PH-protein kinase domain containing protein"/>
    <property type="match status" value="1"/>
</dbReference>
<organism evidence="3 4">
    <name type="scientific">Jimgerdemannia flammicorona</name>
    <dbReference type="NCBI Taxonomy" id="994334"/>
    <lineage>
        <taxon>Eukaryota</taxon>
        <taxon>Fungi</taxon>
        <taxon>Fungi incertae sedis</taxon>
        <taxon>Mucoromycota</taxon>
        <taxon>Mucoromycotina</taxon>
        <taxon>Endogonomycetes</taxon>
        <taxon>Endogonales</taxon>
        <taxon>Endogonaceae</taxon>
        <taxon>Jimgerdemannia</taxon>
    </lineage>
</organism>
<dbReference type="SUPFAM" id="SSF50729">
    <property type="entry name" value="PH domain-like"/>
    <property type="match status" value="1"/>
</dbReference>
<dbReference type="Proteomes" id="UP000274822">
    <property type="component" value="Unassembled WGS sequence"/>
</dbReference>
<evidence type="ECO:0000256" key="1">
    <source>
        <dbReference type="SAM" id="MobiDB-lite"/>
    </source>
</evidence>
<comment type="caution">
    <text evidence="3">The sequence shown here is derived from an EMBL/GenBank/DDBJ whole genome shotgun (WGS) entry which is preliminary data.</text>
</comment>
<accession>A0A433Q8Z7</accession>
<name>A0A433Q8Z7_9FUNG</name>
<sequence length="404" mass="44177">MNPTTPEDSRRSSELNRPFKKEIVFSEDEDEEIGHRGNDSNDEDEDEIDGPEAADLLQNEKAIKSGYLLKKGERRRRSWKKRWFVLRASKIAYYKDDKEYKLLRFIDLQDVHTVTDVKLKNKQNVFTIVTPGRIYYVQTDSKRLLDEWISAINQARRDLRESPDDDSSAAQDEVVAKEIVSNYAHNETARRPSAPGLAARPQRQSVRITTANAPKIPGQELASPKSPTAAALSSSVLSAPPPSSITTIPTTTTTTTQPVSILKNSLATSPPQQQPQPQLQPQTTIINTAVSTYSPPTSDSHATSAAINIPGAGGHQSSPEAFPSHSYTSISTSASAASPSSPLSPVVESGGFLSSEGAASSEDDEWDPADVPTEVLNAERIVEAEGENGSNLCITYYFRHANRT</sequence>
<feature type="compositionally biased region" description="Low complexity" evidence="1">
    <location>
        <begin position="226"/>
        <end position="256"/>
    </location>
</feature>
<dbReference type="InterPro" id="IPR001849">
    <property type="entry name" value="PH_domain"/>
</dbReference>
<reference evidence="3 4" key="1">
    <citation type="journal article" date="2018" name="New Phytol.">
        <title>Phylogenomics of Endogonaceae and evolution of mycorrhizas within Mucoromycota.</title>
        <authorList>
            <person name="Chang Y."/>
            <person name="Desiro A."/>
            <person name="Na H."/>
            <person name="Sandor L."/>
            <person name="Lipzen A."/>
            <person name="Clum A."/>
            <person name="Barry K."/>
            <person name="Grigoriev I.V."/>
            <person name="Martin F.M."/>
            <person name="Stajich J.E."/>
            <person name="Smith M.E."/>
            <person name="Bonito G."/>
            <person name="Spatafora J.W."/>
        </authorList>
    </citation>
    <scope>NUCLEOTIDE SEQUENCE [LARGE SCALE GENOMIC DNA]</scope>
    <source>
        <strain evidence="3 4">AD002</strain>
    </source>
</reference>
<feature type="compositionally biased region" description="Low complexity" evidence="1">
    <location>
        <begin position="323"/>
        <end position="345"/>
    </location>
</feature>
<feature type="region of interest" description="Disordered" evidence="1">
    <location>
        <begin position="183"/>
        <end position="259"/>
    </location>
</feature>
<evidence type="ECO:0000313" key="4">
    <source>
        <dbReference type="Proteomes" id="UP000274822"/>
    </source>
</evidence>
<evidence type="ECO:0000259" key="2">
    <source>
        <dbReference type="PROSITE" id="PS50003"/>
    </source>
</evidence>
<feature type="compositionally biased region" description="Polar residues" evidence="1">
    <location>
        <begin position="290"/>
        <end position="306"/>
    </location>
</feature>
<protein>
    <recommendedName>
        <fullName evidence="2">PH domain-containing protein</fullName>
    </recommendedName>
</protein>
<feature type="compositionally biased region" description="Basic and acidic residues" evidence="1">
    <location>
        <begin position="7"/>
        <end position="24"/>
    </location>
</feature>
<dbReference type="PANTHER" id="PTHR14336">
    <property type="entry name" value="TANDEM PH DOMAIN CONTAINING PROTEIN"/>
    <property type="match status" value="1"/>
</dbReference>
<dbReference type="SMART" id="SM00233">
    <property type="entry name" value="PH"/>
    <property type="match status" value="1"/>
</dbReference>
<feature type="compositionally biased region" description="Acidic residues" evidence="1">
    <location>
        <begin position="40"/>
        <end position="52"/>
    </location>
</feature>